<dbReference type="PANTHER" id="PTHR43762">
    <property type="entry name" value="L-GULONOLACTONE OXIDASE"/>
    <property type="match status" value="1"/>
</dbReference>
<protein>
    <submittedName>
        <fullName evidence="2">FAD-binding protein</fullName>
    </submittedName>
</protein>
<comment type="caution">
    <text evidence="2">The sequence shown here is derived from an EMBL/GenBank/DDBJ whole genome shotgun (WGS) entry which is preliminary data.</text>
</comment>
<evidence type="ECO:0000259" key="1">
    <source>
        <dbReference type="Pfam" id="PF01565"/>
    </source>
</evidence>
<dbReference type="InterPro" id="IPR036318">
    <property type="entry name" value="FAD-bd_PCMH-like_sf"/>
</dbReference>
<dbReference type="EMBL" id="RBCJ01000002">
    <property type="protein sequence ID" value="RKN81137.1"/>
    <property type="molecule type" value="Genomic_DNA"/>
</dbReference>
<accession>A0A3B0CC01</accession>
<organism evidence="2 3">
    <name type="scientific">Ulvibacterium marinum</name>
    <dbReference type="NCBI Taxonomy" id="2419782"/>
    <lineage>
        <taxon>Bacteria</taxon>
        <taxon>Pseudomonadati</taxon>
        <taxon>Bacteroidota</taxon>
        <taxon>Flavobacteriia</taxon>
        <taxon>Flavobacteriales</taxon>
        <taxon>Flavobacteriaceae</taxon>
        <taxon>Ulvibacterium</taxon>
    </lineage>
</organism>
<gene>
    <name evidence="2" type="ORF">D7Z94_09345</name>
</gene>
<evidence type="ECO:0000313" key="3">
    <source>
        <dbReference type="Proteomes" id="UP000276603"/>
    </source>
</evidence>
<dbReference type="InterPro" id="IPR016169">
    <property type="entry name" value="FAD-bd_PCMH_sub2"/>
</dbReference>
<dbReference type="Proteomes" id="UP000276603">
    <property type="component" value="Unassembled WGS sequence"/>
</dbReference>
<evidence type="ECO:0000313" key="2">
    <source>
        <dbReference type="EMBL" id="RKN81137.1"/>
    </source>
</evidence>
<dbReference type="GO" id="GO:0050660">
    <property type="term" value="F:flavin adenine dinucleotide binding"/>
    <property type="evidence" value="ECO:0007669"/>
    <property type="project" value="InterPro"/>
</dbReference>
<name>A0A3B0CC01_9FLAO</name>
<dbReference type="RefSeq" id="WP_120711294.1">
    <property type="nucleotide sequence ID" value="NZ_RBCJ01000002.1"/>
</dbReference>
<dbReference type="SUPFAM" id="SSF56176">
    <property type="entry name" value="FAD-binding/transporter-associated domain-like"/>
    <property type="match status" value="1"/>
</dbReference>
<dbReference type="AlphaFoldDB" id="A0A3B0CC01"/>
<proteinExistence type="predicted"/>
<dbReference type="InterPro" id="IPR006094">
    <property type="entry name" value="Oxid_FAD_bind_N"/>
</dbReference>
<reference evidence="2 3" key="1">
    <citation type="submission" date="2018-10" db="EMBL/GenBank/DDBJ databases">
        <title>Ulvibacterium marinum gen. nov., sp. nov., a novel marine bacterium of the family Flavobacteriaceae, isolated from a culture of the green alga Ulva prolifera.</title>
        <authorList>
            <person name="Zhang Z."/>
        </authorList>
    </citation>
    <scope>NUCLEOTIDE SEQUENCE [LARGE SCALE GENOMIC DNA]</scope>
    <source>
        <strain evidence="2 3">CCMM003</strain>
    </source>
</reference>
<dbReference type="InterPro" id="IPR010031">
    <property type="entry name" value="FAD_lactone_oxidase-like"/>
</dbReference>
<keyword evidence="3" id="KW-1185">Reference proteome</keyword>
<dbReference type="GO" id="GO:0016899">
    <property type="term" value="F:oxidoreductase activity, acting on the CH-OH group of donors, oxygen as acceptor"/>
    <property type="evidence" value="ECO:0007669"/>
    <property type="project" value="InterPro"/>
</dbReference>
<dbReference type="Gene3D" id="3.30.465.10">
    <property type="match status" value="1"/>
</dbReference>
<sequence>MATTKIDNRTRWDTLHKNGPFPLKLFLTTKLEKNSSGLSGFEKYKDVAVEIQKLIQQAADSNEQFRAIGSKWSMSNIAHCKDRMHYNSYMNLKFPIFEGEMHQDSNYEHSNLFWFQCGNQIKEISLFLERRGKSLKTSGASNGQTIAGCISTGVHGSTIDVGSVQDYVVGLNLITGPNPEDNIYLERKSRPALRDTYVQNLNARVIRDDETFNAALVGLGSMGFIHGVVLEAENLFLLHRYVKKIDKAKALQLANTLDFSNYDPEIPGTDFRGVRPFHYKVFMNPYNTDEEKYAVEFIYKMKYYEDYKTDFGNPIPFQKEFVYLDLLYLFIKIAEKFPKSIPKLINLLKSSILPKEEKTTVGKLSEIFWDTGFQGKAFACSFGVDHTHSSKALELLAKLTREHPVPGIFAMRFIKKSEATMAFSKFPFTCMVEIDGIQWSDKEKIIGLKEYSKKLIGVLKDNDIPFTIHWGKNADWEFPGLVEHMYGNEVKKWKKIRNKLLTIPMQDVFSNAFLDSTKLSEPLAADEDLIV</sequence>
<dbReference type="Pfam" id="PF01565">
    <property type="entry name" value="FAD_binding_4"/>
    <property type="match status" value="1"/>
</dbReference>
<dbReference type="PANTHER" id="PTHR43762:SF1">
    <property type="entry name" value="D-ARABINONO-1,4-LACTONE OXIDASE"/>
    <property type="match status" value="1"/>
</dbReference>
<dbReference type="OrthoDB" id="9800184at2"/>
<feature type="domain" description="FAD linked oxidase N-terminal" evidence="1">
    <location>
        <begin position="50"/>
        <end position="175"/>
    </location>
</feature>